<dbReference type="GO" id="GO:0005737">
    <property type="term" value="C:cytoplasm"/>
    <property type="evidence" value="ECO:0007669"/>
    <property type="project" value="TreeGrafter"/>
</dbReference>
<dbReference type="EC" id="1.1.1.1" evidence="3"/>
<accession>A0AAW0Y1E0</accession>
<evidence type="ECO:0000256" key="2">
    <source>
        <dbReference type="ARBA" id="ARBA00008072"/>
    </source>
</evidence>
<dbReference type="PANTHER" id="PTHR42940:SF3">
    <property type="entry name" value="ALCOHOL DEHYDROGENASE 1-RELATED"/>
    <property type="match status" value="1"/>
</dbReference>
<evidence type="ECO:0000313" key="11">
    <source>
        <dbReference type="Proteomes" id="UP001445076"/>
    </source>
</evidence>
<dbReference type="InterPro" id="IPR013149">
    <property type="entry name" value="ADH-like_C"/>
</dbReference>
<dbReference type="Pfam" id="PF08240">
    <property type="entry name" value="ADH_N"/>
    <property type="match status" value="1"/>
</dbReference>
<dbReference type="Proteomes" id="UP001445076">
    <property type="component" value="Unassembled WGS sequence"/>
</dbReference>
<dbReference type="InterPro" id="IPR013154">
    <property type="entry name" value="ADH-like_N"/>
</dbReference>
<keyword evidence="11" id="KW-1185">Reference proteome</keyword>
<keyword evidence="6" id="KW-0560">Oxidoreductase</keyword>
<gene>
    <name evidence="10" type="ORF">OTU49_000182</name>
</gene>
<comment type="cofactor">
    <cofactor evidence="1">
        <name>Zn(2+)</name>
        <dbReference type="ChEBI" id="CHEBI:29105"/>
    </cofactor>
</comment>
<evidence type="ECO:0000256" key="5">
    <source>
        <dbReference type="ARBA" id="ARBA00022833"/>
    </source>
</evidence>
<dbReference type="GO" id="GO:0004022">
    <property type="term" value="F:alcohol dehydrogenase (NAD+) activity"/>
    <property type="evidence" value="ECO:0007669"/>
    <property type="project" value="UniProtKB-EC"/>
</dbReference>
<reference evidence="10 11" key="1">
    <citation type="journal article" date="2024" name="BMC Genomics">
        <title>Genome assembly of redclaw crayfish (Cherax quadricarinatus) provides insights into its immune adaptation and hypoxia tolerance.</title>
        <authorList>
            <person name="Liu Z."/>
            <person name="Zheng J."/>
            <person name="Li H."/>
            <person name="Fang K."/>
            <person name="Wang S."/>
            <person name="He J."/>
            <person name="Zhou D."/>
            <person name="Weng S."/>
            <person name="Chi M."/>
            <person name="Gu Z."/>
            <person name="He J."/>
            <person name="Li F."/>
            <person name="Wang M."/>
        </authorList>
    </citation>
    <scope>NUCLEOTIDE SEQUENCE [LARGE SCALE GENOMIC DNA]</scope>
    <source>
        <strain evidence="10">ZL_2023a</strain>
    </source>
</reference>
<dbReference type="EMBL" id="JARKIK010000019">
    <property type="protein sequence ID" value="KAK8745418.1"/>
    <property type="molecule type" value="Genomic_DNA"/>
</dbReference>
<dbReference type="InterPro" id="IPR036291">
    <property type="entry name" value="NAD(P)-bd_dom_sf"/>
</dbReference>
<dbReference type="SUPFAM" id="SSF51735">
    <property type="entry name" value="NAD(P)-binding Rossmann-fold domains"/>
    <property type="match status" value="1"/>
</dbReference>
<protein>
    <recommendedName>
        <fullName evidence="3">alcohol dehydrogenase</fullName>
        <ecNumber evidence="3">1.1.1.1</ecNumber>
    </recommendedName>
</protein>
<evidence type="ECO:0000256" key="4">
    <source>
        <dbReference type="ARBA" id="ARBA00022723"/>
    </source>
</evidence>
<feature type="domain" description="Alcohol dehydrogenase-like N-terminal" evidence="9">
    <location>
        <begin position="45"/>
        <end position="167"/>
    </location>
</feature>
<dbReference type="Gene3D" id="3.90.180.10">
    <property type="entry name" value="Medium-chain alcohol dehydrogenases, catalytic domain"/>
    <property type="match status" value="1"/>
</dbReference>
<dbReference type="EMBL" id="JARKIK010000019">
    <property type="protein sequence ID" value="KAK8745421.1"/>
    <property type="molecule type" value="Genomic_DNA"/>
</dbReference>
<keyword evidence="4" id="KW-0479">Metal-binding</keyword>
<dbReference type="AlphaFoldDB" id="A0AAW0Y1E0"/>
<evidence type="ECO:0000259" key="9">
    <source>
        <dbReference type="Pfam" id="PF08240"/>
    </source>
</evidence>
<dbReference type="InterPro" id="IPR011032">
    <property type="entry name" value="GroES-like_sf"/>
</dbReference>
<keyword evidence="7" id="KW-0520">NAD</keyword>
<evidence type="ECO:0000256" key="1">
    <source>
        <dbReference type="ARBA" id="ARBA00001947"/>
    </source>
</evidence>
<dbReference type="SUPFAM" id="SSF50129">
    <property type="entry name" value="GroES-like"/>
    <property type="match status" value="1"/>
</dbReference>
<reference evidence="10" key="2">
    <citation type="submission" date="2024-01" db="EMBL/GenBank/DDBJ databases">
        <authorList>
            <person name="He J."/>
            <person name="Wang M."/>
            <person name="Zheng J."/>
            <person name="Liu Z."/>
        </authorList>
    </citation>
    <scope>NUCLEOTIDE SEQUENCE</scope>
    <source>
        <strain evidence="10">ZL_2023a</strain>
        <tissue evidence="10">Muscle</tissue>
    </source>
</reference>
<dbReference type="GO" id="GO:0046872">
    <property type="term" value="F:metal ion binding"/>
    <property type="evidence" value="ECO:0007669"/>
    <property type="project" value="UniProtKB-KW"/>
</dbReference>
<sequence>MSTTPSSPTPTSPEASHARSIVFLGRERSPIFVTESTRLPTTLAPGQVLVLVELATICGWDVQTLSGTLLGGTPSRGTTADDHPCVLGHEGCGVVVRSHREGVSVGDRVTWGICAPCGTCLPCSLHLNNKCTSVVKLGQTLVSSVALFGTYSTHLLCLPNTPIVALPPDLTPTLAAPINCALATMVNALSKLPPTPTPGQPGASVALVQGAGLMGVYCLALLKERGFRKVFCVDLSRTRLARAAEFGAVALHPDNEEELIQTDSVDVVFEVCGNKQVLSRGVRALRAGGTYVLAGLVHSNSHMNISAQDLIVKCLTVVGVHNYSQQHLQEAVRFLLHHHHKYPFHALLGPSYSLSDFRNAVEVARSGQFLRVAVNPQL</sequence>
<comment type="caution">
    <text evidence="10">The sequence shown here is derived from an EMBL/GenBank/DDBJ whole genome shotgun (WGS) entry which is preliminary data.</text>
</comment>
<evidence type="ECO:0000256" key="7">
    <source>
        <dbReference type="ARBA" id="ARBA00023027"/>
    </source>
</evidence>
<keyword evidence="5" id="KW-0862">Zinc</keyword>
<evidence type="ECO:0000256" key="6">
    <source>
        <dbReference type="ARBA" id="ARBA00023002"/>
    </source>
</evidence>
<evidence type="ECO:0000259" key="8">
    <source>
        <dbReference type="Pfam" id="PF00107"/>
    </source>
</evidence>
<evidence type="ECO:0000256" key="3">
    <source>
        <dbReference type="ARBA" id="ARBA00013190"/>
    </source>
</evidence>
<dbReference type="EMBL" id="JARKIK010000019">
    <property type="protein sequence ID" value="KAK8745419.1"/>
    <property type="molecule type" value="Genomic_DNA"/>
</dbReference>
<organism evidence="10 11">
    <name type="scientific">Cherax quadricarinatus</name>
    <name type="common">Australian red claw crayfish</name>
    <dbReference type="NCBI Taxonomy" id="27406"/>
    <lineage>
        <taxon>Eukaryota</taxon>
        <taxon>Metazoa</taxon>
        <taxon>Ecdysozoa</taxon>
        <taxon>Arthropoda</taxon>
        <taxon>Crustacea</taxon>
        <taxon>Multicrustacea</taxon>
        <taxon>Malacostraca</taxon>
        <taxon>Eumalacostraca</taxon>
        <taxon>Eucarida</taxon>
        <taxon>Decapoda</taxon>
        <taxon>Pleocyemata</taxon>
        <taxon>Astacidea</taxon>
        <taxon>Parastacoidea</taxon>
        <taxon>Parastacidae</taxon>
        <taxon>Cherax</taxon>
    </lineage>
</organism>
<dbReference type="Pfam" id="PF00107">
    <property type="entry name" value="ADH_zinc_N"/>
    <property type="match status" value="1"/>
</dbReference>
<dbReference type="PANTHER" id="PTHR42940">
    <property type="entry name" value="ALCOHOL DEHYDROGENASE 1-RELATED"/>
    <property type="match status" value="1"/>
</dbReference>
<evidence type="ECO:0000313" key="10">
    <source>
        <dbReference type="EMBL" id="KAK8745418.1"/>
    </source>
</evidence>
<feature type="domain" description="Alcohol dehydrogenase-like C-terminal" evidence="8">
    <location>
        <begin position="215"/>
        <end position="335"/>
    </location>
</feature>
<name>A0AAW0Y1E0_CHEQU</name>
<comment type="similarity">
    <text evidence="2">Belongs to the zinc-containing alcohol dehydrogenase family.</text>
</comment>
<proteinExistence type="inferred from homology"/>
<dbReference type="Gene3D" id="3.40.50.720">
    <property type="entry name" value="NAD(P)-binding Rossmann-like Domain"/>
    <property type="match status" value="1"/>
</dbReference>